<dbReference type="EMBL" id="PRFA01000058">
    <property type="protein sequence ID" value="PWU89536.1"/>
    <property type="molecule type" value="Genomic_DNA"/>
</dbReference>
<feature type="domain" description="DUF7578" evidence="2">
    <location>
        <begin position="53"/>
        <end position="114"/>
    </location>
</feature>
<dbReference type="VEuPathDB" id="TriTrypDB:C3747_245g22"/>
<dbReference type="VEuPathDB" id="TriTrypDB:TCDM_12019"/>
<dbReference type="VEuPathDB" id="TriTrypDB:TCSYLVIO_011076"/>
<dbReference type="AlphaFoldDB" id="A0A2V2V1Y9"/>
<dbReference type="InterPro" id="IPR056000">
    <property type="entry name" value="DUF7578"/>
</dbReference>
<evidence type="ECO:0000259" key="2">
    <source>
        <dbReference type="Pfam" id="PF24466"/>
    </source>
</evidence>
<dbReference type="InterPro" id="IPR006518">
    <property type="entry name" value="Trypano_RHS"/>
</dbReference>
<dbReference type="VEuPathDB" id="TriTrypDB:C4B63_58g228"/>
<dbReference type="Pfam" id="PF24466">
    <property type="entry name" value="DUF7578"/>
    <property type="match status" value="1"/>
</dbReference>
<organism evidence="3 4">
    <name type="scientific">Trypanosoma cruzi</name>
    <dbReference type="NCBI Taxonomy" id="5693"/>
    <lineage>
        <taxon>Eukaryota</taxon>
        <taxon>Discoba</taxon>
        <taxon>Euglenozoa</taxon>
        <taxon>Kinetoplastea</taxon>
        <taxon>Metakinetoplastina</taxon>
        <taxon>Trypanosomatida</taxon>
        <taxon>Trypanosomatidae</taxon>
        <taxon>Trypanosoma</taxon>
        <taxon>Schizotrypanum</taxon>
    </lineage>
</organism>
<dbReference type="VEuPathDB" id="TriTrypDB:TcCL_NonESM08723"/>
<dbReference type="Proteomes" id="UP000246121">
    <property type="component" value="Unassembled WGS sequence"/>
</dbReference>
<feature type="region of interest" description="Disordered" evidence="1">
    <location>
        <begin position="1"/>
        <end position="34"/>
    </location>
</feature>
<feature type="compositionally biased region" description="Basic and acidic residues" evidence="1">
    <location>
        <begin position="23"/>
        <end position="34"/>
    </location>
</feature>
<sequence>MLHRTGVVMAPRSGISGDASDAATRRGVEETRRPEWTMSSTVEDILLGGSTLRTDMKLNDFLRNYVGGRAVVGKDYNVTMQAFFQEPGAYVKKQQLLRIIFILTEYQVYKLHHKGVFFLEQWRDYERKDTVTPLARGKLNAAFTQIQRESREAEERLRGTQEMKFTISTTIEFVLFTGIVRVMEVKLNQLIKRRFDGKALWTSIGMS</sequence>
<dbReference type="NCBIfam" id="TIGR01631">
    <property type="entry name" value="Trypano_RHS"/>
    <property type="match status" value="1"/>
</dbReference>
<comment type="caution">
    <text evidence="3">The sequence shown here is derived from an EMBL/GenBank/DDBJ whole genome shotgun (WGS) entry which is preliminary data.</text>
</comment>
<dbReference type="VEuPathDB" id="TriTrypDB:TcG_13424"/>
<proteinExistence type="predicted"/>
<evidence type="ECO:0000256" key="1">
    <source>
        <dbReference type="SAM" id="MobiDB-lite"/>
    </source>
</evidence>
<gene>
    <name evidence="3" type="ORF">C4B63_58g228</name>
</gene>
<evidence type="ECO:0000313" key="4">
    <source>
        <dbReference type="Proteomes" id="UP000246121"/>
    </source>
</evidence>
<evidence type="ECO:0000313" key="3">
    <source>
        <dbReference type="EMBL" id="PWU89536.1"/>
    </source>
</evidence>
<dbReference type="VEuPathDB" id="TriTrypDB:TcBrA4_0157850"/>
<protein>
    <submittedName>
        <fullName evidence="3">Putative retrotransposon hot spot (RHS) protein</fullName>
    </submittedName>
</protein>
<accession>A0A2V2V1Y9</accession>
<name>A0A2V2V1Y9_TRYCR</name>
<reference evidence="3 4" key="1">
    <citation type="journal article" date="2018" name="Microb. Genom.">
        <title>Expanding an expanded genome: long-read sequencing of Trypanosoma cruzi.</title>
        <authorList>
            <person name="Berna L."/>
            <person name="Rodriguez M."/>
            <person name="Chiribao M.L."/>
            <person name="Parodi-Talice A."/>
            <person name="Pita S."/>
            <person name="Rijo G."/>
            <person name="Alvarez-Valin F."/>
            <person name="Robello C."/>
        </authorList>
    </citation>
    <scope>NUCLEOTIDE SEQUENCE [LARGE SCALE GENOMIC DNA]</scope>
    <source>
        <strain evidence="3 4">Dm28c</strain>
    </source>
</reference>